<dbReference type="EMBL" id="JAUSVX010000012">
    <property type="protein sequence ID" value="MDQ0472452.1"/>
    <property type="molecule type" value="Genomic_DNA"/>
</dbReference>
<accession>A0ABU0JDU0</accession>
<feature type="transmembrane region" description="Helical" evidence="7">
    <location>
        <begin position="96"/>
        <end position="118"/>
    </location>
</feature>
<dbReference type="PANTHER" id="PTHR42920">
    <property type="entry name" value="OS03G0707200 PROTEIN-RELATED"/>
    <property type="match status" value="1"/>
</dbReference>
<evidence type="ECO:0000256" key="3">
    <source>
        <dbReference type="ARBA" id="ARBA00022692"/>
    </source>
</evidence>
<dbReference type="SUPFAM" id="SSF103481">
    <property type="entry name" value="Multidrug resistance efflux transporter EmrE"/>
    <property type="match status" value="2"/>
</dbReference>
<evidence type="ECO:0000256" key="4">
    <source>
        <dbReference type="ARBA" id="ARBA00022989"/>
    </source>
</evidence>
<feature type="compositionally biased region" description="Basic and acidic residues" evidence="6">
    <location>
        <begin position="305"/>
        <end position="320"/>
    </location>
</feature>
<dbReference type="RefSeq" id="WP_307279297.1">
    <property type="nucleotide sequence ID" value="NZ_JAUSVX010000012.1"/>
</dbReference>
<keyword evidence="10" id="KW-1185">Reference proteome</keyword>
<keyword evidence="4 7" id="KW-1133">Transmembrane helix</keyword>
<evidence type="ECO:0000256" key="1">
    <source>
        <dbReference type="ARBA" id="ARBA00004651"/>
    </source>
</evidence>
<sequence>MASANTAFWGAGLALTAGAMFSFGGITVRLSPHLDAFQYLLWRSFGLVPLVFAIALWRRSSPLRQMRDSGWHGVAGGLTLTGAALCFIFAMKTTTVANALLFATSAPLIGALLARLLLRERVGTVTWTAIGIGAVGLLVMTGSEVGSGNFAGNLAAVGSAFAYALYSVVARLGRGRDMSGSVADYALLTALATGLIVWVDGSPFWTPPFENAMAMLHGALFIGVGMILFNIAARSVPANRLTLLAQTEMLLGPVWVFLIFDERPRPATLLGGLIVLAGVMLSAWGGARSRSAPVADDVPHHRREHDRAADDRRPARVLGE</sequence>
<evidence type="ECO:0000256" key="5">
    <source>
        <dbReference type="ARBA" id="ARBA00023136"/>
    </source>
</evidence>
<name>A0ABU0JDU0_9HYPH</name>
<dbReference type="Proteomes" id="UP001242480">
    <property type="component" value="Unassembled WGS sequence"/>
</dbReference>
<comment type="subcellular location">
    <subcellularLocation>
        <location evidence="1">Cell membrane</location>
        <topology evidence="1">Multi-pass membrane protein</topology>
    </subcellularLocation>
</comment>
<dbReference type="Pfam" id="PF00892">
    <property type="entry name" value="EamA"/>
    <property type="match status" value="2"/>
</dbReference>
<proteinExistence type="predicted"/>
<feature type="transmembrane region" description="Helical" evidence="7">
    <location>
        <begin position="149"/>
        <end position="170"/>
    </location>
</feature>
<feature type="transmembrane region" description="Helical" evidence="7">
    <location>
        <begin position="211"/>
        <end position="229"/>
    </location>
</feature>
<feature type="transmembrane region" description="Helical" evidence="7">
    <location>
        <begin position="266"/>
        <end position="284"/>
    </location>
</feature>
<feature type="region of interest" description="Disordered" evidence="6">
    <location>
        <begin position="290"/>
        <end position="320"/>
    </location>
</feature>
<feature type="transmembrane region" description="Helical" evidence="7">
    <location>
        <begin position="40"/>
        <end position="57"/>
    </location>
</feature>
<keyword evidence="2" id="KW-1003">Cell membrane</keyword>
<organism evidence="9 10">
    <name type="scientific">Labrys wisconsinensis</name>
    <dbReference type="NCBI Taxonomy" id="425677"/>
    <lineage>
        <taxon>Bacteria</taxon>
        <taxon>Pseudomonadati</taxon>
        <taxon>Pseudomonadota</taxon>
        <taxon>Alphaproteobacteria</taxon>
        <taxon>Hyphomicrobiales</taxon>
        <taxon>Xanthobacteraceae</taxon>
        <taxon>Labrys</taxon>
    </lineage>
</organism>
<evidence type="ECO:0000256" key="7">
    <source>
        <dbReference type="SAM" id="Phobius"/>
    </source>
</evidence>
<comment type="caution">
    <text evidence="9">The sequence shown here is derived from an EMBL/GenBank/DDBJ whole genome shotgun (WGS) entry which is preliminary data.</text>
</comment>
<feature type="domain" description="EamA" evidence="8">
    <location>
        <begin position="152"/>
        <end position="282"/>
    </location>
</feature>
<evidence type="ECO:0000259" key="8">
    <source>
        <dbReference type="Pfam" id="PF00892"/>
    </source>
</evidence>
<reference evidence="9 10" key="1">
    <citation type="submission" date="2023-07" db="EMBL/GenBank/DDBJ databases">
        <title>Genomic Encyclopedia of Type Strains, Phase IV (KMG-IV): sequencing the most valuable type-strain genomes for metagenomic binning, comparative biology and taxonomic classification.</title>
        <authorList>
            <person name="Goeker M."/>
        </authorList>
    </citation>
    <scope>NUCLEOTIDE SEQUENCE [LARGE SCALE GENOMIC DNA]</scope>
    <source>
        <strain evidence="9 10">DSM 19619</strain>
    </source>
</reference>
<evidence type="ECO:0000313" key="9">
    <source>
        <dbReference type="EMBL" id="MDQ0472452.1"/>
    </source>
</evidence>
<feature type="transmembrane region" description="Helical" evidence="7">
    <location>
        <begin position="69"/>
        <end position="90"/>
    </location>
</feature>
<evidence type="ECO:0000313" key="10">
    <source>
        <dbReference type="Proteomes" id="UP001242480"/>
    </source>
</evidence>
<gene>
    <name evidence="9" type="ORF">QO011_005481</name>
</gene>
<feature type="transmembrane region" description="Helical" evidence="7">
    <location>
        <begin position="241"/>
        <end position="260"/>
    </location>
</feature>
<keyword evidence="5 7" id="KW-0472">Membrane</keyword>
<feature type="transmembrane region" description="Helical" evidence="7">
    <location>
        <begin position="7"/>
        <end position="28"/>
    </location>
</feature>
<dbReference type="InterPro" id="IPR000620">
    <property type="entry name" value="EamA_dom"/>
</dbReference>
<dbReference type="InterPro" id="IPR051258">
    <property type="entry name" value="Diverse_Substrate_Transporter"/>
</dbReference>
<protein>
    <submittedName>
        <fullName evidence="9">Drug/metabolite transporter (DMT)-like permease</fullName>
    </submittedName>
</protein>
<dbReference type="PANTHER" id="PTHR42920:SF11">
    <property type="entry name" value="INNER MEMBRANE PROTEIN YTFF"/>
    <property type="match status" value="1"/>
</dbReference>
<feature type="transmembrane region" description="Helical" evidence="7">
    <location>
        <begin position="182"/>
        <end position="199"/>
    </location>
</feature>
<feature type="domain" description="EamA" evidence="8">
    <location>
        <begin position="9"/>
        <end position="141"/>
    </location>
</feature>
<evidence type="ECO:0000256" key="6">
    <source>
        <dbReference type="SAM" id="MobiDB-lite"/>
    </source>
</evidence>
<keyword evidence="3 7" id="KW-0812">Transmembrane</keyword>
<evidence type="ECO:0000256" key="2">
    <source>
        <dbReference type="ARBA" id="ARBA00022475"/>
    </source>
</evidence>
<feature type="transmembrane region" description="Helical" evidence="7">
    <location>
        <begin position="125"/>
        <end position="143"/>
    </location>
</feature>
<dbReference type="InterPro" id="IPR037185">
    <property type="entry name" value="EmrE-like"/>
</dbReference>